<dbReference type="InterPro" id="IPR020904">
    <property type="entry name" value="Sc_DH/Rdtase_CS"/>
</dbReference>
<name>A0A2V3ZZE9_9BACT</name>
<dbReference type="OrthoDB" id="9786056at2"/>
<gene>
    <name evidence="4" type="ORF">DF185_04975</name>
</gene>
<dbReference type="NCBIfam" id="NF004824">
    <property type="entry name" value="PRK06180.1"/>
    <property type="match status" value="1"/>
</dbReference>
<evidence type="ECO:0000256" key="2">
    <source>
        <dbReference type="ARBA" id="ARBA00023002"/>
    </source>
</evidence>
<evidence type="ECO:0000313" key="5">
    <source>
        <dbReference type="Proteomes" id="UP000248079"/>
    </source>
</evidence>
<dbReference type="CDD" id="cd05374">
    <property type="entry name" value="17beta-HSD-like_SDR_c"/>
    <property type="match status" value="1"/>
</dbReference>
<dbReference type="PANTHER" id="PTHR43976">
    <property type="entry name" value="SHORT CHAIN DEHYDROGENASE"/>
    <property type="match status" value="1"/>
</dbReference>
<keyword evidence="5" id="KW-1185">Reference proteome</keyword>
<organism evidence="4 5">
    <name type="scientific">Marinifilum breve</name>
    <dbReference type="NCBI Taxonomy" id="2184082"/>
    <lineage>
        <taxon>Bacteria</taxon>
        <taxon>Pseudomonadati</taxon>
        <taxon>Bacteroidota</taxon>
        <taxon>Bacteroidia</taxon>
        <taxon>Marinilabiliales</taxon>
        <taxon>Marinifilaceae</taxon>
    </lineage>
</organism>
<dbReference type="Pfam" id="PF00106">
    <property type="entry name" value="adh_short"/>
    <property type="match status" value="1"/>
</dbReference>
<comment type="caution">
    <text evidence="4">The sequence shown here is derived from an EMBL/GenBank/DDBJ whole genome shotgun (WGS) entry which is preliminary data.</text>
</comment>
<dbReference type="InterPro" id="IPR036291">
    <property type="entry name" value="NAD(P)-bd_dom_sf"/>
</dbReference>
<dbReference type="Gene3D" id="3.40.50.720">
    <property type="entry name" value="NAD(P)-binding Rossmann-like Domain"/>
    <property type="match status" value="1"/>
</dbReference>
<dbReference type="PRINTS" id="PR00080">
    <property type="entry name" value="SDRFAMILY"/>
</dbReference>
<dbReference type="GO" id="GO:0016491">
    <property type="term" value="F:oxidoreductase activity"/>
    <property type="evidence" value="ECO:0007669"/>
    <property type="project" value="UniProtKB-KW"/>
</dbReference>
<evidence type="ECO:0000256" key="1">
    <source>
        <dbReference type="ARBA" id="ARBA00006484"/>
    </source>
</evidence>
<evidence type="ECO:0000313" key="4">
    <source>
        <dbReference type="EMBL" id="PXY02005.1"/>
    </source>
</evidence>
<dbReference type="InterPro" id="IPR002347">
    <property type="entry name" value="SDR_fam"/>
</dbReference>
<dbReference type="PROSITE" id="PS00061">
    <property type="entry name" value="ADH_SHORT"/>
    <property type="match status" value="1"/>
</dbReference>
<evidence type="ECO:0000256" key="3">
    <source>
        <dbReference type="RuleBase" id="RU000363"/>
    </source>
</evidence>
<dbReference type="AlphaFoldDB" id="A0A2V3ZZE9"/>
<dbReference type="SUPFAM" id="SSF51735">
    <property type="entry name" value="NAD(P)-binding Rossmann-fold domains"/>
    <property type="match status" value="1"/>
</dbReference>
<dbReference type="InterPro" id="IPR051911">
    <property type="entry name" value="SDR_oxidoreductase"/>
</dbReference>
<dbReference type="PANTHER" id="PTHR43976:SF16">
    <property type="entry name" value="SHORT-CHAIN DEHYDROGENASE_REDUCTASE FAMILY PROTEIN"/>
    <property type="match status" value="1"/>
</dbReference>
<dbReference type="EMBL" id="QFLI01000002">
    <property type="protein sequence ID" value="PXY02005.1"/>
    <property type="molecule type" value="Genomic_DNA"/>
</dbReference>
<proteinExistence type="inferred from homology"/>
<sequence>MEKQVWFITGASSGFGKAIAEYGIQQGHQVIVTARRVEILNSIKEIAPDQVEVIQMDVTRKDQVEKAVRQAIQKFDRVDVLFNNAGYGMVGAVEETSEEDLRAQFETNFFGAVQVIQSFLPQFRKQQSGSIVNISSSVGQFSMPGFGPYSASKFALEGISEALAGEMAAFGVRVLIVEPGAFHTGFAGSAFKHTTAMDEYSATVGGVREFVNNAAAQGLGSDPNKLPKAIDQALQSKNMPLRLQLGEDAIDTVRAHSNQLLEDMKQWEDVSRDVNFNN</sequence>
<dbReference type="Proteomes" id="UP000248079">
    <property type="component" value="Unassembled WGS sequence"/>
</dbReference>
<keyword evidence="2" id="KW-0560">Oxidoreductase</keyword>
<dbReference type="RefSeq" id="WP_110359639.1">
    <property type="nucleotide sequence ID" value="NZ_QFLI01000002.1"/>
</dbReference>
<dbReference type="PRINTS" id="PR00081">
    <property type="entry name" value="GDHRDH"/>
</dbReference>
<accession>A0A2V3ZZE9</accession>
<protein>
    <submittedName>
        <fullName evidence="4">Short-chain dehydrogenase/reductase</fullName>
    </submittedName>
</protein>
<reference evidence="4 5" key="1">
    <citation type="submission" date="2018-05" db="EMBL/GenBank/DDBJ databases">
        <title>Marinifilum breve JC075T sp. nov., a marine bacterium isolated from Yongle Blue Hole in the South China Sea.</title>
        <authorList>
            <person name="Fu T."/>
        </authorList>
    </citation>
    <scope>NUCLEOTIDE SEQUENCE [LARGE SCALE GENOMIC DNA]</scope>
    <source>
        <strain evidence="4 5">JC075</strain>
    </source>
</reference>
<comment type="similarity">
    <text evidence="1 3">Belongs to the short-chain dehydrogenases/reductases (SDR) family.</text>
</comment>